<dbReference type="NCBIfam" id="TIGR03292">
    <property type="entry name" value="PhnH_redo"/>
    <property type="match status" value="1"/>
</dbReference>
<dbReference type="PIRSF" id="PIRSF020680">
    <property type="entry name" value="PhnH"/>
    <property type="match status" value="1"/>
</dbReference>
<organism evidence="1 2">
    <name type="scientific">Neptunomonas japonica JAMM 1380</name>
    <dbReference type="NCBI Taxonomy" id="1441457"/>
    <lineage>
        <taxon>Bacteria</taxon>
        <taxon>Pseudomonadati</taxon>
        <taxon>Pseudomonadota</taxon>
        <taxon>Gammaproteobacteria</taxon>
        <taxon>Oceanospirillales</taxon>
        <taxon>Oceanospirillaceae</taxon>
        <taxon>Neptunomonas</taxon>
    </lineage>
</organism>
<name>A0A7R6PHL4_9GAMM</name>
<evidence type="ECO:0000313" key="2">
    <source>
        <dbReference type="Proteomes" id="UP000595332"/>
    </source>
</evidence>
<dbReference type="Pfam" id="PF05845">
    <property type="entry name" value="PhnH"/>
    <property type="match status" value="1"/>
</dbReference>
<dbReference type="AlphaFoldDB" id="A0A7R6PHL4"/>
<protein>
    <submittedName>
        <fullName evidence="1">Alpha-D-ribose 1-methylphosphonate 5-triphosphate synthase subunit PhnH</fullName>
        <ecNumber evidence="1">2.7.8.37</ecNumber>
    </submittedName>
</protein>
<dbReference type="EC" id="2.7.8.37" evidence="1"/>
<dbReference type="Gene3D" id="3.40.50.11310">
    <property type="entry name" value="Bacterial phosphonate metabolism protein PhnH"/>
    <property type="match status" value="1"/>
</dbReference>
<sequence>MNAPTIIKGLVNPINDSQVVFRKLLKAMSEPGVIVNITSPEPLAHLYSSTFAICHALLDQQTPLWLSPELSTTEIKHNLHFHTGMPIANTQNAALFAIAYPNEISDMGDFSKGSSEYPEISCTLILQINSLAEMPRNQTTDHVADQHVKNRSHHKNTTLKLSGPGIAQERYVHISDMTDLLIDYLVERPDSFPLGVDMIFATEQSLVCIPRTTHVEVV</sequence>
<keyword evidence="2" id="KW-1185">Reference proteome</keyword>
<proteinExistence type="predicted"/>
<accession>A0A7R6PHL4</accession>
<dbReference type="GO" id="GO:0061693">
    <property type="term" value="F:alpha-D-ribose 1-methylphosphonate 5-triphosphate synthase activity"/>
    <property type="evidence" value="ECO:0007669"/>
    <property type="project" value="UniProtKB-EC"/>
</dbReference>
<dbReference type="InterPro" id="IPR038058">
    <property type="entry name" value="PhnH-like_sp"/>
</dbReference>
<gene>
    <name evidence="1" type="primary">phnH</name>
    <name evidence="1" type="ORF">NEJAP_1334</name>
</gene>
<dbReference type="EMBL" id="AP014546">
    <property type="protein sequence ID" value="BBB29286.1"/>
    <property type="molecule type" value="Genomic_DNA"/>
</dbReference>
<dbReference type="GO" id="GO:0019634">
    <property type="term" value="P:organic phosphonate metabolic process"/>
    <property type="evidence" value="ECO:0007669"/>
    <property type="project" value="InterPro"/>
</dbReference>
<dbReference type="InterPro" id="IPR008772">
    <property type="entry name" value="Phosphonate_metab_PhnH"/>
</dbReference>
<dbReference type="RefSeq" id="WP_201349898.1">
    <property type="nucleotide sequence ID" value="NZ_AP014546.1"/>
</dbReference>
<evidence type="ECO:0000313" key="1">
    <source>
        <dbReference type="EMBL" id="BBB29286.1"/>
    </source>
</evidence>
<reference evidence="1 2" key="1">
    <citation type="journal article" date="2008" name="Int. J. Syst. Evol. Microbiol.">
        <title>Neptunomonas japonica sp. nov., an Osedax japonicus symbiont-like bacterium isolated from sediment adjacent to sperm whale carcasses off Kagoshima, Japan.</title>
        <authorList>
            <person name="Miyazaki M."/>
            <person name="Nogi Y."/>
            <person name="Fujiwara Y."/>
            <person name="Kawato M."/>
            <person name="Kubokawa K."/>
            <person name="Horikoshi K."/>
        </authorList>
    </citation>
    <scope>NUCLEOTIDE SEQUENCE [LARGE SCALE GENOMIC DNA]</scope>
    <source>
        <strain evidence="1 2">JAMM 1380</strain>
    </source>
</reference>
<dbReference type="Proteomes" id="UP000595332">
    <property type="component" value="Chromosome"/>
</dbReference>
<dbReference type="KEGG" id="njp:NEJAP_1334"/>
<keyword evidence="1" id="KW-0808">Transferase</keyword>
<dbReference type="SUPFAM" id="SSF159709">
    <property type="entry name" value="PhnH-like"/>
    <property type="match status" value="1"/>
</dbReference>